<dbReference type="Proteomes" id="UP000295063">
    <property type="component" value="Unassembled WGS sequence"/>
</dbReference>
<comment type="caution">
    <text evidence="5">The sequence shown here is derived from an EMBL/GenBank/DDBJ whole genome shotgun (WGS) entry which is preliminary data.</text>
</comment>
<gene>
    <name evidence="5" type="ORF">EV210_107203</name>
</gene>
<dbReference type="InterPro" id="IPR050500">
    <property type="entry name" value="Phos_Acetyltrans/Butyryltrans"/>
</dbReference>
<evidence type="ECO:0000313" key="6">
    <source>
        <dbReference type="Proteomes" id="UP000295063"/>
    </source>
</evidence>
<name>A0A4R1Q6R5_9FIRM</name>
<dbReference type="Pfam" id="PF01515">
    <property type="entry name" value="PTA_PTB"/>
    <property type="match status" value="2"/>
</dbReference>
<evidence type="ECO:0000256" key="2">
    <source>
        <dbReference type="ARBA" id="ARBA00022679"/>
    </source>
</evidence>
<keyword evidence="2 5" id="KW-0808">Transferase</keyword>
<protein>
    <submittedName>
        <fullName evidence="5">Phosphate butyryltransferase</fullName>
    </submittedName>
</protein>
<keyword evidence="6" id="KW-1185">Reference proteome</keyword>
<dbReference type="Gene3D" id="3.40.718.10">
    <property type="entry name" value="Isopropylmalate Dehydrogenase"/>
    <property type="match status" value="1"/>
</dbReference>
<dbReference type="AlphaFoldDB" id="A0A4R1Q6R5"/>
<dbReference type="OrthoDB" id="9774179at2"/>
<keyword evidence="3" id="KW-0012">Acyltransferase</keyword>
<reference evidence="5 6" key="1">
    <citation type="submission" date="2019-03" db="EMBL/GenBank/DDBJ databases">
        <title>Genomic Encyclopedia of Type Strains, Phase IV (KMG-IV): sequencing the most valuable type-strain genomes for metagenomic binning, comparative biology and taxonomic classification.</title>
        <authorList>
            <person name="Goeker M."/>
        </authorList>
    </citation>
    <scope>NUCLEOTIDE SEQUENCE [LARGE SCALE GENOMIC DNA]</scope>
    <source>
        <strain evidence="5 6">DSM 15969</strain>
    </source>
</reference>
<dbReference type="PANTHER" id="PTHR43356">
    <property type="entry name" value="PHOSPHATE ACETYLTRANSFERASE"/>
    <property type="match status" value="1"/>
</dbReference>
<dbReference type="InterPro" id="IPR012147">
    <property type="entry name" value="P_Ac_Bu_trans"/>
</dbReference>
<accession>A0A4R1Q6R5</accession>
<comment type="similarity">
    <text evidence="1">Belongs to the phosphate acetyltransferase and butyryltransferase family.</text>
</comment>
<evidence type="ECO:0000259" key="4">
    <source>
        <dbReference type="Pfam" id="PF01515"/>
    </source>
</evidence>
<dbReference type="GO" id="GO:0016746">
    <property type="term" value="F:acyltransferase activity"/>
    <property type="evidence" value="ECO:0007669"/>
    <property type="project" value="UniProtKB-KW"/>
</dbReference>
<proteinExistence type="inferred from homology"/>
<dbReference type="InterPro" id="IPR002505">
    <property type="entry name" value="PTA_PTB"/>
</dbReference>
<evidence type="ECO:0000256" key="1">
    <source>
        <dbReference type="ARBA" id="ARBA00005656"/>
    </source>
</evidence>
<dbReference type="PIRSF" id="PIRSF000428">
    <property type="entry name" value="P_Ac_trans"/>
    <property type="match status" value="1"/>
</dbReference>
<evidence type="ECO:0000313" key="5">
    <source>
        <dbReference type="EMBL" id="TCL36938.1"/>
    </source>
</evidence>
<organism evidence="5 6">
    <name type="scientific">Anaerospora hongkongensis</name>
    <dbReference type="NCBI Taxonomy" id="244830"/>
    <lineage>
        <taxon>Bacteria</taxon>
        <taxon>Bacillati</taxon>
        <taxon>Bacillota</taxon>
        <taxon>Negativicutes</taxon>
        <taxon>Selenomonadales</taxon>
        <taxon>Sporomusaceae</taxon>
        <taxon>Anaerospora</taxon>
    </lineage>
</organism>
<evidence type="ECO:0000256" key="3">
    <source>
        <dbReference type="ARBA" id="ARBA00023315"/>
    </source>
</evidence>
<sequence>MLKSFQDVLAQAKEAGRNVTIAVAAAQDRDVLQAVKAAQELGLARAILVGDAAAIRLLMTELALDPATTIVDEPDMNKVGLAAVALIRQGRAQVLMKGLLNSKDFLQAVLHGQEGLRTGRLLSHLACLEIPGEEQLMFFSDGGMNIAPTLAEKKDILLNSLLALHSIGIRCPKVALLTANELVNPKMPATVDAQVLAALNEEAAFPACILEGPIAMDVALSPEAGRHKGIASKIAGSVDLFLVPNIETGNAVTKTIIHFARAKMAGIILGATNPIVMTSRAETQEGKLYSIALACIAAGSTLKGGGEYA</sequence>
<dbReference type="RefSeq" id="WP_132080646.1">
    <property type="nucleotide sequence ID" value="NZ_DALZLR010000006.1"/>
</dbReference>
<feature type="domain" description="Phosphate acetyl/butaryl transferase" evidence="4">
    <location>
        <begin position="7"/>
        <end position="72"/>
    </location>
</feature>
<dbReference type="EMBL" id="SLUI01000007">
    <property type="protein sequence ID" value="TCL36938.1"/>
    <property type="molecule type" value="Genomic_DNA"/>
</dbReference>
<dbReference type="PANTHER" id="PTHR43356:SF2">
    <property type="entry name" value="PHOSPHATE ACETYLTRANSFERASE"/>
    <property type="match status" value="1"/>
</dbReference>
<dbReference type="SUPFAM" id="SSF53659">
    <property type="entry name" value="Isocitrate/Isopropylmalate dehydrogenase-like"/>
    <property type="match status" value="1"/>
</dbReference>
<feature type="domain" description="Phosphate acetyl/butaryl transferase" evidence="4">
    <location>
        <begin position="77"/>
        <end position="295"/>
    </location>
</feature>